<sequence length="375" mass="42469">MYIDTQIIAIMNTKKLLAILRLQATKNIGDILAKRLITSVGSVEQVFLEKKNVLHKINGIGTHVTQYLFDESNLKRAEEELYYIQQNNTTFSYFLDDNYPQQLKHCIDAPILLFKDGNLNLNNDKIISIVGTRKMSSYGRDFCNQLIKDLKEYNPIIVSGFAYGVDICAHKAAIKNNLQTIAVLAHGLDEVYPKTHKKYIHQVNENGGFITEFWHDEQPMRENFLKRNRIVAGLSKATIIIESAKKGGSLVTADIANSYNRDVFALPGRATDIYSKGCNNLIKNNQAHLLTSAEDIVKMLNWDLPRASAPIQNKLFVDLNETEQKIHNYLQQNGKQLLDVIALDCNLPTYQLSSILVQMELKGVIKPLPGKMFEV</sequence>
<dbReference type="NCBIfam" id="TIGR00732">
    <property type="entry name" value="dprA"/>
    <property type="match status" value="1"/>
</dbReference>
<accession>A0AB33KWN8</accession>
<feature type="domain" description="DprA winged helix" evidence="3">
    <location>
        <begin position="322"/>
        <end position="371"/>
    </location>
</feature>
<dbReference type="InterPro" id="IPR057666">
    <property type="entry name" value="DrpA_SLOG"/>
</dbReference>
<dbReference type="PANTHER" id="PTHR43022:SF1">
    <property type="entry name" value="PROTEIN SMF"/>
    <property type="match status" value="1"/>
</dbReference>
<dbReference type="SUPFAM" id="SSF102405">
    <property type="entry name" value="MCP/YpsA-like"/>
    <property type="match status" value="1"/>
</dbReference>
<evidence type="ECO:0000313" key="4">
    <source>
        <dbReference type="EMBL" id="BFP68673.1"/>
    </source>
</evidence>
<organism evidence="4">
    <name type="scientific">Tenacibaculum sp. Pbs-1</name>
    <dbReference type="NCBI Taxonomy" id="3238748"/>
    <lineage>
        <taxon>Bacteria</taxon>
        <taxon>Pseudomonadati</taxon>
        <taxon>Bacteroidota</taxon>
        <taxon>Flavobacteriia</taxon>
        <taxon>Flavobacteriales</taxon>
        <taxon>Flavobacteriaceae</taxon>
        <taxon>Tenacibaculum</taxon>
    </lineage>
</organism>
<dbReference type="SUPFAM" id="SSF47781">
    <property type="entry name" value="RuvA domain 2-like"/>
    <property type="match status" value="1"/>
</dbReference>
<dbReference type="EMBL" id="AP035888">
    <property type="protein sequence ID" value="BFP68673.1"/>
    <property type="molecule type" value="Genomic_DNA"/>
</dbReference>
<feature type="domain" description="Smf/DprA SLOG" evidence="2">
    <location>
        <begin position="93"/>
        <end position="300"/>
    </location>
</feature>
<evidence type="ECO:0000259" key="3">
    <source>
        <dbReference type="Pfam" id="PF17782"/>
    </source>
</evidence>
<dbReference type="InterPro" id="IPR003488">
    <property type="entry name" value="DprA"/>
</dbReference>
<proteinExistence type="inferred from homology"/>
<dbReference type="Pfam" id="PF02481">
    <property type="entry name" value="DNA_processg_A"/>
    <property type="match status" value="1"/>
</dbReference>
<dbReference type="Gene3D" id="1.10.10.10">
    <property type="entry name" value="Winged helix-like DNA-binding domain superfamily/Winged helix DNA-binding domain"/>
    <property type="match status" value="1"/>
</dbReference>
<evidence type="ECO:0000256" key="1">
    <source>
        <dbReference type="ARBA" id="ARBA00006525"/>
    </source>
</evidence>
<reference evidence="4" key="1">
    <citation type="submission" date="2024-08" db="EMBL/GenBank/DDBJ databases">
        <title>Whole genome sequence of Tenacibaculum sp. strain pbs-1 associated with black-spot shell disease in Akoya pearl oysters.</title>
        <authorList>
            <person name="Sakatoku A."/>
            <person name="Suzuki T."/>
            <person name="Hatano K."/>
            <person name="Seki M."/>
            <person name="Tanaka D."/>
            <person name="Nakamura S."/>
            <person name="Suzuki N."/>
            <person name="Isshiki T."/>
        </authorList>
    </citation>
    <scope>NUCLEOTIDE SEQUENCE</scope>
    <source>
        <strain evidence="4">Pbs-1</strain>
    </source>
</reference>
<dbReference type="InterPro" id="IPR010994">
    <property type="entry name" value="RuvA_2-like"/>
</dbReference>
<evidence type="ECO:0000259" key="2">
    <source>
        <dbReference type="Pfam" id="PF02481"/>
    </source>
</evidence>
<dbReference type="Pfam" id="PF17782">
    <property type="entry name" value="WHD_DprA"/>
    <property type="match status" value="1"/>
</dbReference>
<comment type="similarity">
    <text evidence="1">Belongs to the DprA/Smf family.</text>
</comment>
<dbReference type="InterPro" id="IPR036388">
    <property type="entry name" value="WH-like_DNA-bd_sf"/>
</dbReference>
<dbReference type="GO" id="GO:0009294">
    <property type="term" value="P:DNA-mediated transformation"/>
    <property type="evidence" value="ECO:0007669"/>
    <property type="project" value="InterPro"/>
</dbReference>
<dbReference type="PANTHER" id="PTHR43022">
    <property type="entry name" value="PROTEIN SMF"/>
    <property type="match status" value="1"/>
</dbReference>
<dbReference type="InterPro" id="IPR041614">
    <property type="entry name" value="DprA_WH"/>
</dbReference>
<gene>
    <name evidence="4" type="primary">dprA</name>
    <name evidence="4" type="ORF">Pbs1_20160</name>
</gene>
<protein>
    <submittedName>
        <fullName evidence="4">DNA-processing protein DprA</fullName>
    </submittedName>
</protein>
<dbReference type="Gene3D" id="3.40.50.450">
    <property type="match status" value="1"/>
</dbReference>
<name>A0AB33KWN8_9FLAO</name>
<dbReference type="AlphaFoldDB" id="A0AB33KWN8"/>